<feature type="chain" id="PRO_5042940940" evidence="1">
    <location>
        <begin position="22"/>
        <end position="165"/>
    </location>
</feature>
<keyword evidence="1" id="KW-0732">Signal</keyword>
<protein>
    <submittedName>
        <fullName evidence="2">Uncharacterized protein</fullName>
    </submittedName>
</protein>
<dbReference type="EMBL" id="JAZGQO010000007">
    <property type="protein sequence ID" value="KAK6181321.1"/>
    <property type="molecule type" value="Genomic_DNA"/>
</dbReference>
<sequence>MDLQVTFLIVFSIALFSGNEGGIPAVTLVQLLEEELYKTLQACENHEDCSCVDGVAVCYGGCCHCIYSRFRCKKSINCSDACPNDRSMCLLDRCHCVTEQAAQLIALENDNQNDTQSRLEDILSQLPQRIHTIPVISVKPAKNESQNKPMKTNDVIEKPHFLDMK</sequence>
<comment type="caution">
    <text evidence="2">The sequence shown here is derived from an EMBL/GenBank/DDBJ whole genome shotgun (WGS) entry which is preliminary data.</text>
</comment>
<keyword evidence="3" id="KW-1185">Reference proteome</keyword>
<name>A0AAN8JP45_PATCE</name>
<dbReference type="Proteomes" id="UP001347796">
    <property type="component" value="Unassembled WGS sequence"/>
</dbReference>
<evidence type="ECO:0000256" key="1">
    <source>
        <dbReference type="SAM" id="SignalP"/>
    </source>
</evidence>
<evidence type="ECO:0000313" key="3">
    <source>
        <dbReference type="Proteomes" id="UP001347796"/>
    </source>
</evidence>
<dbReference type="AlphaFoldDB" id="A0AAN8JP45"/>
<proteinExistence type="predicted"/>
<feature type="signal peptide" evidence="1">
    <location>
        <begin position="1"/>
        <end position="21"/>
    </location>
</feature>
<evidence type="ECO:0000313" key="2">
    <source>
        <dbReference type="EMBL" id="KAK6181321.1"/>
    </source>
</evidence>
<gene>
    <name evidence="2" type="ORF">SNE40_009200</name>
</gene>
<organism evidence="2 3">
    <name type="scientific">Patella caerulea</name>
    <name type="common">Rayed Mediterranean limpet</name>
    <dbReference type="NCBI Taxonomy" id="87958"/>
    <lineage>
        <taxon>Eukaryota</taxon>
        <taxon>Metazoa</taxon>
        <taxon>Spiralia</taxon>
        <taxon>Lophotrochozoa</taxon>
        <taxon>Mollusca</taxon>
        <taxon>Gastropoda</taxon>
        <taxon>Patellogastropoda</taxon>
        <taxon>Patelloidea</taxon>
        <taxon>Patellidae</taxon>
        <taxon>Patella</taxon>
    </lineage>
</organism>
<accession>A0AAN8JP45</accession>
<reference evidence="2 3" key="1">
    <citation type="submission" date="2024-01" db="EMBL/GenBank/DDBJ databases">
        <title>The genome of the rayed Mediterranean limpet Patella caerulea (Linnaeus, 1758).</title>
        <authorList>
            <person name="Anh-Thu Weber A."/>
            <person name="Halstead-Nussloch G."/>
        </authorList>
    </citation>
    <scope>NUCLEOTIDE SEQUENCE [LARGE SCALE GENOMIC DNA]</scope>
    <source>
        <strain evidence="2">AATW-2023a</strain>
        <tissue evidence="2">Whole specimen</tissue>
    </source>
</reference>